<comment type="caution">
    <text evidence="9">The sequence shown here is derived from an EMBL/GenBank/DDBJ whole genome shotgun (WGS) entry which is preliminary data.</text>
</comment>
<proteinExistence type="inferred from homology"/>
<evidence type="ECO:0000313" key="11">
    <source>
        <dbReference type="Proteomes" id="UP000030130"/>
    </source>
</evidence>
<name>A0A099WU33_9PORP</name>
<protein>
    <recommendedName>
        <fullName evidence="6">nicotinamidase</fullName>
        <ecNumber evidence="6">3.5.1.19</ecNumber>
    </recommendedName>
    <alternativeName>
        <fullName evidence="7">Nicotinamide deamidase</fullName>
    </alternativeName>
</protein>
<evidence type="ECO:0000256" key="4">
    <source>
        <dbReference type="ARBA" id="ARBA00022801"/>
    </source>
</evidence>
<reference evidence="10 12" key="2">
    <citation type="submission" date="2014-08" db="EMBL/GenBank/DDBJ databases">
        <title>Porphyromonas gulae strain:COT-052_OH3439 Genome sequencing.</title>
        <authorList>
            <person name="Wallis C."/>
            <person name="Deusch O."/>
            <person name="O'Flynn C."/>
            <person name="Davis I."/>
            <person name="Jospin G."/>
            <person name="Darling A.E."/>
            <person name="Coil D.A."/>
            <person name="Alexiev A."/>
            <person name="Horsfall A."/>
            <person name="Kirkwood N."/>
            <person name="Harris S."/>
            <person name="Eisen J.A."/>
        </authorList>
    </citation>
    <scope>NUCLEOTIDE SEQUENCE [LARGE SCALE GENOMIC DNA]</scope>
    <source>
        <strain evidence="12">COT-052 OH3439</strain>
        <strain evidence="10">COT-052_OH3439</strain>
    </source>
</reference>
<dbReference type="PANTHER" id="PTHR11080:SF2">
    <property type="entry name" value="LD05707P"/>
    <property type="match status" value="1"/>
</dbReference>
<dbReference type="GeneID" id="57239502"/>
<keyword evidence="4" id="KW-0378">Hydrolase</keyword>
<keyword evidence="2" id="KW-0662">Pyridine nucleotide biosynthesis</keyword>
<dbReference type="AlphaFoldDB" id="A0A099WU33"/>
<dbReference type="RefSeq" id="WP_018965566.1">
    <property type="nucleotide sequence ID" value="NZ_CALUCC010000346.1"/>
</dbReference>
<dbReference type="PANTHER" id="PTHR11080">
    <property type="entry name" value="PYRAZINAMIDASE/NICOTINAMIDASE"/>
    <property type="match status" value="1"/>
</dbReference>
<dbReference type="GO" id="GO:0008936">
    <property type="term" value="F:nicotinamidase activity"/>
    <property type="evidence" value="ECO:0007669"/>
    <property type="project" value="UniProtKB-EC"/>
</dbReference>
<evidence type="ECO:0000256" key="7">
    <source>
        <dbReference type="ARBA" id="ARBA00043224"/>
    </source>
</evidence>
<dbReference type="OrthoDB" id="9791276at2"/>
<dbReference type="EMBL" id="JRAK01000084">
    <property type="protein sequence ID" value="KGN87609.1"/>
    <property type="molecule type" value="Genomic_DNA"/>
</dbReference>
<evidence type="ECO:0000256" key="2">
    <source>
        <dbReference type="ARBA" id="ARBA00022642"/>
    </source>
</evidence>
<dbReference type="EMBL" id="JRAI01000067">
    <property type="protein sequence ID" value="KGN84602.1"/>
    <property type="molecule type" value="Genomic_DNA"/>
</dbReference>
<evidence type="ECO:0000259" key="8">
    <source>
        <dbReference type="Pfam" id="PF00857"/>
    </source>
</evidence>
<dbReference type="InterPro" id="IPR000868">
    <property type="entry name" value="Isochorismatase-like_dom"/>
</dbReference>
<evidence type="ECO:0000256" key="5">
    <source>
        <dbReference type="ARBA" id="ARBA00037900"/>
    </source>
</evidence>
<dbReference type="InterPro" id="IPR036380">
    <property type="entry name" value="Isochorismatase-like_sf"/>
</dbReference>
<dbReference type="Pfam" id="PF00857">
    <property type="entry name" value="Isochorismatase"/>
    <property type="match status" value="1"/>
</dbReference>
<sequence>MVLLIVDPQVDFVSGSLAVKGAPKAMKALAEYMAAHRKEIKSIVVTMDQHPADHCSFVAQGGQWPPHCVRYTVGAAIEPCIAEALAACSAEGIPVEMIEKATTQERDAYSAFETEVPDSLRSAERIVVAGIAGDYCVRQSVLDLERHGLGERIELLKEGIAYIAEEENRP</sequence>
<dbReference type="Proteomes" id="UP000030130">
    <property type="component" value="Unassembled WGS sequence"/>
</dbReference>
<evidence type="ECO:0000313" key="10">
    <source>
        <dbReference type="EMBL" id="KGN87609.1"/>
    </source>
</evidence>
<comment type="similarity">
    <text evidence="1">Belongs to the isochorismatase family.</text>
</comment>
<dbReference type="InterPro" id="IPR052347">
    <property type="entry name" value="Isochorismatase_Nicotinamidase"/>
</dbReference>
<dbReference type="Gene3D" id="3.40.50.850">
    <property type="entry name" value="Isochorismatase-like"/>
    <property type="match status" value="1"/>
</dbReference>
<evidence type="ECO:0000256" key="1">
    <source>
        <dbReference type="ARBA" id="ARBA00006336"/>
    </source>
</evidence>
<dbReference type="Proteomes" id="UP000030146">
    <property type="component" value="Unassembled WGS sequence"/>
</dbReference>
<evidence type="ECO:0000256" key="6">
    <source>
        <dbReference type="ARBA" id="ARBA00039017"/>
    </source>
</evidence>
<organism evidence="9 11">
    <name type="scientific">Porphyromonas gulae</name>
    <dbReference type="NCBI Taxonomy" id="111105"/>
    <lineage>
        <taxon>Bacteria</taxon>
        <taxon>Pseudomonadati</taxon>
        <taxon>Bacteroidota</taxon>
        <taxon>Bacteroidia</taxon>
        <taxon>Bacteroidales</taxon>
        <taxon>Porphyromonadaceae</taxon>
        <taxon>Porphyromonas</taxon>
    </lineage>
</organism>
<keyword evidence="12" id="KW-1185">Reference proteome</keyword>
<dbReference type="STRING" id="111105.HR09_11115"/>
<keyword evidence="3" id="KW-0479">Metal-binding</keyword>
<feature type="domain" description="Isochorismatase-like" evidence="8">
    <location>
        <begin position="2"/>
        <end position="149"/>
    </location>
</feature>
<dbReference type="GO" id="GO:0019363">
    <property type="term" value="P:pyridine nucleotide biosynthetic process"/>
    <property type="evidence" value="ECO:0007669"/>
    <property type="project" value="UniProtKB-KW"/>
</dbReference>
<dbReference type="SUPFAM" id="SSF52499">
    <property type="entry name" value="Isochorismatase-like hydrolases"/>
    <property type="match status" value="1"/>
</dbReference>
<evidence type="ECO:0000256" key="3">
    <source>
        <dbReference type="ARBA" id="ARBA00022723"/>
    </source>
</evidence>
<dbReference type="EC" id="3.5.1.19" evidence="6"/>
<dbReference type="eggNOG" id="COG1335">
    <property type="taxonomic scope" value="Bacteria"/>
</dbReference>
<comment type="pathway">
    <text evidence="5">Cofactor biosynthesis; nicotinate biosynthesis; nicotinate from nicotinamide: step 1/1.</text>
</comment>
<dbReference type="GO" id="GO:0046872">
    <property type="term" value="F:metal ion binding"/>
    <property type="evidence" value="ECO:0007669"/>
    <property type="project" value="UniProtKB-KW"/>
</dbReference>
<reference evidence="9 11" key="1">
    <citation type="submission" date="2014-08" db="EMBL/GenBank/DDBJ databases">
        <title>Porphyromonas gulae strain:COT-052_OH1451 Genome sequencing.</title>
        <authorList>
            <person name="Wallis C."/>
            <person name="Deusch O."/>
            <person name="O'Flynn C."/>
            <person name="Davis I."/>
            <person name="Jospin G."/>
            <person name="Darling A.E."/>
            <person name="Coil D.A."/>
            <person name="Alexiev A."/>
            <person name="Horsfall A."/>
            <person name="Kirkwood N."/>
            <person name="Harris S."/>
            <person name="Eisen J.A."/>
        </authorList>
    </citation>
    <scope>NUCLEOTIDE SEQUENCE [LARGE SCALE GENOMIC DNA]</scope>
    <source>
        <strain evidence="11">COT-052 OH1451</strain>
        <strain evidence="9">COT-052_OH1451</strain>
    </source>
</reference>
<gene>
    <name evidence="9" type="ORF">HR08_08540</name>
    <name evidence="10" type="ORF">HR15_06225</name>
</gene>
<accession>A0A099WU33</accession>
<evidence type="ECO:0000313" key="9">
    <source>
        <dbReference type="EMBL" id="KGN84602.1"/>
    </source>
</evidence>
<evidence type="ECO:0000313" key="12">
    <source>
        <dbReference type="Proteomes" id="UP000030146"/>
    </source>
</evidence>